<protein>
    <recommendedName>
        <fullName evidence="2">Apple domain-containing protein</fullName>
    </recommendedName>
</protein>
<reference evidence="3" key="1">
    <citation type="submission" date="2020-05" db="EMBL/GenBank/DDBJ databases">
        <title>Mycena genomes resolve the evolution of fungal bioluminescence.</title>
        <authorList>
            <person name="Tsai I.J."/>
        </authorList>
    </citation>
    <scope>NUCLEOTIDE SEQUENCE</scope>
    <source>
        <strain evidence="3">160909Yilan</strain>
    </source>
</reference>
<comment type="caution">
    <text evidence="3">The sequence shown here is derived from an EMBL/GenBank/DDBJ whole genome shotgun (WGS) entry which is preliminary data.</text>
</comment>
<feature type="domain" description="Apple" evidence="2">
    <location>
        <begin position="27"/>
        <end position="111"/>
    </location>
</feature>
<keyword evidence="4" id="KW-1185">Reference proteome</keyword>
<dbReference type="Proteomes" id="UP000623467">
    <property type="component" value="Unassembled WGS sequence"/>
</dbReference>
<organism evidence="3 4">
    <name type="scientific">Mycena sanguinolenta</name>
    <dbReference type="NCBI Taxonomy" id="230812"/>
    <lineage>
        <taxon>Eukaryota</taxon>
        <taxon>Fungi</taxon>
        <taxon>Dikarya</taxon>
        <taxon>Basidiomycota</taxon>
        <taxon>Agaricomycotina</taxon>
        <taxon>Agaricomycetes</taxon>
        <taxon>Agaricomycetidae</taxon>
        <taxon>Agaricales</taxon>
        <taxon>Marasmiineae</taxon>
        <taxon>Mycenaceae</taxon>
        <taxon>Mycena</taxon>
    </lineage>
</organism>
<dbReference type="OrthoDB" id="2961971at2759"/>
<proteinExistence type="predicted"/>
<keyword evidence="1" id="KW-0732">Signal</keyword>
<dbReference type="Gene3D" id="3.50.4.10">
    <property type="entry name" value="Hepatocyte Growth Factor"/>
    <property type="match status" value="1"/>
</dbReference>
<feature type="signal peptide" evidence="1">
    <location>
        <begin position="1"/>
        <end position="20"/>
    </location>
</feature>
<name>A0A8H6X8C9_9AGAR</name>
<evidence type="ECO:0000313" key="3">
    <source>
        <dbReference type="EMBL" id="KAF7336465.1"/>
    </source>
</evidence>
<feature type="chain" id="PRO_5034240911" description="Apple domain-containing protein" evidence="1">
    <location>
        <begin position="21"/>
        <end position="127"/>
    </location>
</feature>
<accession>A0A8H6X8C9</accession>
<gene>
    <name evidence="3" type="ORF">MSAN_02300700</name>
</gene>
<dbReference type="AlphaFoldDB" id="A0A8H6X8C9"/>
<evidence type="ECO:0000259" key="2">
    <source>
        <dbReference type="PROSITE" id="PS50948"/>
    </source>
</evidence>
<dbReference type="InterPro" id="IPR003609">
    <property type="entry name" value="Pan_app"/>
</dbReference>
<dbReference type="PROSITE" id="PS50948">
    <property type="entry name" value="PAN"/>
    <property type="match status" value="1"/>
</dbReference>
<evidence type="ECO:0000313" key="4">
    <source>
        <dbReference type="Proteomes" id="UP000623467"/>
    </source>
</evidence>
<dbReference type="EMBL" id="JACAZH010000037">
    <property type="protein sequence ID" value="KAF7336465.1"/>
    <property type="molecule type" value="Genomic_DNA"/>
</dbReference>
<evidence type="ECO:0000256" key="1">
    <source>
        <dbReference type="SAM" id="SignalP"/>
    </source>
</evidence>
<dbReference type="Pfam" id="PF14295">
    <property type="entry name" value="PAN_4"/>
    <property type="match status" value="1"/>
</dbReference>
<sequence length="127" mass="13483">MHALSSIASLFLPFVYMVNAAPAVRRAPEESTVFAVYPGWDMSNGNAETIAVVTEATCLQLCAASSTCVAYSYVPYDDSADPLCNLKSTIDVSTFQVNPDLVVNVGLVGACNTFEPVGPTLCFTEFA</sequence>